<organism evidence="2 3">
    <name type="scientific">Bondarzewia mesenterica</name>
    <dbReference type="NCBI Taxonomy" id="1095465"/>
    <lineage>
        <taxon>Eukaryota</taxon>
        <taxon>Fungi</taxon>
        <taxon>Dikarya</taxon>
        <taxon>Basidiomycota</taxon>
        <taxon>Agaricomycotina</taxon>
        <taxon>Agaricomycetes</taxon>
        <taxon>Russulales</taxon>
        <taxon>Bondarzewiaceae</taxon>
        <taxon>Bondarzewia</taxon>
    </lineage>
</organism>
<dbReference type="Pfam" id="PF18759">
    <property type="entry name" value="Plavaka"/>
    <property type="match status" value="1"/>
</dbReference>
<accession>A0A4S4LA34</accession>
<evidence type="ECO:0000313" key="2">
    <source>
        <dbReference type="EMBL" id="THH07768.1"/>
    </source>
</evidence>
<protein>
    <recommendedName>
        <fullName evidence="4">C2H2-type domain-containing protein</fullName>
    </recommendedName>
</protein>
<evidence type="ECO:0008006" key="4">
    <source>
        <dbReference type="Google" id="ProtNLM"/>
    </source>
</evidence>
<dbReference type="OrthoDB" id="3199698at2759"/>
<keyword evidence="3" id="KW-1185">Reference proteome</keyword>
<evidence type="ECO:0000313" key="3">
    <source>
        <dbReference type="Proteomes" id="UP000310158"/>
    </source>
</evidence>
<feature type="region of interest" description="Disordered" evidence="1">
    <location>
        <begin position="675"/>
        <end position="701"/>
    </location>
</feature>
<dbReference type="Proteomes" id="UP000310158">
    <property type="component" value="Unassembled WGS sequence"/>
</dbReference>
<dbReference type="AlphaFoldDB" id="A0A4S4LA34"/>
<sequence length="800" mass="89161">MAFKPRHFVCNLGATARCRHGFISLKGLRHHHNSIHPVLTHDDISPVHDDILPAHPPVLPLEDHPLSPPPEGLLCTPSPDCLTNPPSPRSPYQAYVEDAPDEDDLELALPQARRIQHPILDVKPHLTVLAPFENRAQFEIADFLFHHNQMPASHIDILLELWAASQHEGNDPLFTSHTDLYNKIDSIGHGDVPWESFSIQYCGDLPAGKTPAWMQSKYKVWFCNPRALIQNQIGNPDYSDFMMANWAWRQANKIAEDPATHGGMFIPIILSSDKTTVSVATGQNEYYPLYISNGNIHNNVRHAHQNGVSLAGFLSIPKTDRAFVDNATFCSFRRQLYHLSLAQILEPLRSGMTTPEITRCPDDHLRRVIYGIGPYIADYPKQVMLACIVSGWCPRCTAHCDNFDGGGGGGKHSHGLTELLMEAYDDKELWDNHGVIPDILPFTASFPRADIHELISFDILHQMVHTAGIVTTIMADIDRRIAAVPSFLGLRQFLDGRGFKQWTGDDSKALMKVFLPAIVGHVPPQMVRAIAAFTDFCYLVRQSIINEDTLAEIDEALHRFHADRVIFKEIGVCPTSFSLFRQHSLIHYWYLIQDFGAPNGLYSSIMESKHIKAVKEPWRWSNRFNALGQMLLTNQCLDKLAASRVDFEARRMLKGPCISESVQALTITAGDVVPDNNGNSGAVPDHNGDGNAVPDHNDNGDAMGAHSMPAAARNNARNANAVDGPRVQATVTLARKKARGYPRWVDILAERIGILDLLLLVQQFLYDQLNPDAMLAGSDVDITECPRFNTNSKISVFHSA</sequence>
<dbReference type="EMBL" id="SGPL01000752">
    <property type="protein sequence ID" value="THH07768.1"/>
    <property type="molecule type" value="Genomic_DNA"/>
</dbReference>
<dbReference type="InterPro" id="IPR041078">
    <property type="entry name" value="Plavaka"/>
</dbReference>
<evidence type="ECO:0000256" key="1">
    <source>
        <dbReference type="SAM" id="MobiDB-lite"/>
    </source>
</evidence>
<proteinExistence type="predicted"/>
<comment type="caution">
    <text evidence="2">The sequence shown here is derived from an EMBL/GenBank/DDBJ whole genome shotgun (WGS) entry which is preliminary data.</text>
</comment>
<gene>
    <name evidence="2" type="ORF">EW146_g9212</name>
</gene>
<reference evidence="2 3" key="1">
    <citation type="submission" date="2019-02" db="EMBL/GenBank/DDBJ databases">
        <title>Genome sequencing of the rare red list fungi Bondarzewia mesenterica.</title>
        <authorList>
            <person name="Buettner E."/>
            <person name="Kellner H."/>
        </authorList>
    </citation>
    <scope>NUCLEOTIDE SEQUENCE [LARGE SCALE GENOMIC DNA]</scope>
    <source>
        <strain evidence="2 3">DSM 108281</strain>
    </source>
</reference>
<name>A0A4S4LA34_9AGAM</name>